<dbReference type="PANTHER" id="PTHR23351">
    <property type="entry name" value="FOS TRANSCRIPTION FACTOR-RELATED"/>
    <property type="match status" value="1"/>
</dbReference>
<sequence>MSFMSTISFEDFNEVSMYDMVNDTYDIGESSEMGSKRNQEEDRGEDKGEVGEEVGEWTRFLNNEDFDEVTMYDMVNDIYDIDKGESSEMGSRKRNREDGGEDKGEEVGEGSRKRIHLDGGEGDEEKEEDFDMNGEEGEGEEEKLSKKRMSDRISAAKYRKKKRDEVENLVQVKKELEEENKSLRDEIDGLWVELFELKEFMFVHDINCPLGPF</sequence>
<dbReference type="InterPro" id="IPR046347">
    <property type="entry name" value="bZIP_sf"/>
</dbReference>
<evidence type="ECO:0000256" key="5">
    <source>
        <dbReference type="SAM" id="MobiDB-lite"/>
    </source>
</evidence>
<evidence type="ECO:0000259" key="6">
    <source>
        <dbReference type="PROSITE" id="PS50217"/>
    </source>
</evidence>
<keyword evidence="3" id="KW-0804">Transcription</keyword>
<keyword evidence="4" id="KW-0175">Coiled coil</keyword>
<keyword evidence="8" id="KW-1185">Reference proteome</keyword>
<feature type="domain" description="BZIP" evidence="6">
    <location>
        <begin position="141"/>
        <end position="204"/>
    </location>
</feature>
<dbReference type="InterPro" id="IPR004827">
    <property type="entry name" value="bZIP"/>
</dbReference>
<dbReference type="Pfam" id="PF00170">
    <property type="entry name" value="bZIP_1"/>
    <property type="match status" value="1"/>
</dbReference>
<name>A0A397GIA5_9GLOM</name>
<evidence type="ECO:0000256" key="4">
    <source>
        <dbReference type="SAM" id="Coils"/>
    </source>
</evidence>
<dbReference type="SMART" id="SM00338">
    <property type="entry name" value="BRLZ"/>
    <property type="match status" value="1"/>
</dbReference>
<evidence type="ECO:0000313" key="7">
    <source>
        <dbReference type="EMBL" id="RHZ50681.1"/>
    </source>
</evidence>
<keyword evidence="2" id="KW-0238">DNA-binding</keyword>
<comment type="caution">
    <text evidence="7">The sequence shown here is derived from an EMBL/GenBank/DDBJ whole genome shotgun (WGS) entry which is preliminary data.</text>
</comment>
<dbReference type="Proteomes" id="UP000266861">
    <property type="component" value="Unassembled WGS sequence"/>
</dbReference>
<feature type="region of interest" description="Disordered" evidence="5">
    <location>
        <begin position="83"/>
        <end position="150"/>
    </location>
</feature>
<dbReference type="GO" id="GO:0000978">
    <property type="term" value="F:RNA polymerase II cis-regulatory region sequence-specific DNA binding"/>
    <property type="evidence" value="ECO:0007669"/>
    <property type="project" value="TreeGrafter"/>
</dbReference>
<dbReference type="SUPFAM" id="SSF57959">
    <property type="entry name" value="Leucine zipper domain"/>
    <property type="match status" value="1"/>
</dbReference>
<feature type="coiled-coil region" evidence="4">
    <location>
        <begin position="155"/>
        <end position="193"/>
    </location>
</feature>
<dbReference type="AlphaFoldDB" id="A0A397GIA5"/>
<evidence type="ECO:0000256" key="2">
    <source>
        <dbReference type="ARBA" id="ARBA00023125"/>
    </source>
</evidence>
<dbReference type="PANTHER" id="PTHR23351:SF24">
    <property type="entry name" value="ACTIVATING TRANSCRIPTION FACTOR 3-RELATED"/>
    <property type="match status" value="1"/>
</dbReference>
<evidence type="ECO:0000256" key="3">
    <source>
        <dbReference type="ARBA" id="ARBA00023163"/>
    </source>
</evidence>
<dbReference type="Gene3D" id="1.20.5.170">
    <property type="match status" value="1"/>
</dbReference>
<protein>
    <recommendedName>
        <fullName evidence="6">BZIP domain-containing protein</fullName>
    </recommendedName>
</protein>
<proteinExistence type="predicted"/>
<feature type="region of interest" description="Disordered" evidence="5">
    <location>
        <begin position="29"/>
        <end position="56"/>
    </location>
</feature>
<evidence type="ECO:0000313" key="8">
    <source>
        <dbReference type="Proteomes" id="UP000266861"/>
    </source>
</evidence>
<dbReference type="GO" id="GO:0005634">
    <property type="term" value="C:nucleus"/>
    <property type="evidence" value="ECO:0007669"/>
    <property type="project" value="TreeGrafter"/>
</dbReference>
<gene>
    <name evidence="7" type="ORF">Glove_493g36</name>
</gene>
<evidence type="ECO:0000256" key="1">
    <source>
        <dbReference type="ARBA" id="ARBA00023015"/>
    </source>
</evidence>
<organism evidence="7 8">
    <name type="scientific">Diversispora epigaea</name>
    <dbReference type="NCBI Taxonomy" id="1348612"/>
    <lineage>
        <taxon>Eukaryota</taxon>
        <taxon>Fungi</taxon>
        <taxon>Fungi incertae sedis</taxon>
        <taxon>Mucoromycota</taxon>
        <taxon>Glomeromycotina</taxon>
        <taxon>Glomeromycetes</taxon>
        <taxon>Diversisporales</taxon>
        <taxon>Diversisporaceae</taxon>
        <taxon>Diversispora</taxon>
    </lineage>
</organism>
<feature type="compositionally biased region" description="Basic and acidic residues" evidence="5">
    <location>
        <begin position="34"/>
        <end position="50"/>
    </location>
</feature>
<keyword evidence="1" id="KW-0805">Transcription regulation</keyword>
<accession>A0A397GIA5</accession>
<reference evidence="7 8" key="1">
    <citation type="submission" date="2018-08" db="EMBL/GenBank/DDBJ databases">
        <title>Genome and evolution of the arbuscular mycorrhizal fungus Diversispora epigaea (formerly Glomus versiforme) and its bacterial endosymbionts.</title>
        <authorList>
            <person name="Sun X."/>
            <person name="Fei Z."/>
            <person name="Harrison M."/>
        </authorList>
    </citation>
    <scope>NUCLEOTIDE SEQUENCE [LARGE SCALE GENOMIC DNA]</scope>
    <source>
        <strain evidence="7 8">IT104</strain>
    </source>
</reference>
<dbReference type="EMBL" id="PQFF01000428">
    <property type="protein sequence ID" value="RHZ50681.1"/>
    <property type="molecule type" value="Genomic_DNA"/>
</dbReference>
<dbReference type="GO" id="GO:0000981">
    <property type="term" value="F:DNA-binding transcription factor activity, RNA polymerase II-specific"/>
    <property type="evidence" value="ECO:0007669"/>
    <property type="project" value="TreeGrafter"/>
</dbReference>
<dbReference type="InterPro" id="IPR000837">
    <property type="entry name" value="AP-1"/>
</dbReference>
<feature type="compositionally biased region" description="Acidic residues" evidence="5">
    <location>
        <begin position="120"/>
        <end position="141"/>
    </location>
</feature>
<feature type="compositionally biased region" description="Basic and acidic residues" evidence="5">
    <location>
        <begin position="95"/>
        <end position="119"/>
    </location>
</feature>
<dbReference type="PROSITE" id="PS50217">
    <property type="entry name" value="BZIP"/>
    <property type="match status" value="1"/>
</dbReference>